<dbReference type="OrthoDB" id="72519at2"/>
<evidence type="ECO:0000313" key="2">
    <source>
        <dbReference type="Proteomes" id="UP000236569"/>
    </source>
</evidence>
<accession>A0A2I9D9I5</accession>
<reference evidence="2" key="1">
    <citation type="submission" date="2018-01" db="EMBL/GenBank/DDBJ databases">
        <title>Draft Genome Sequence of the Radioresistant Bacterium Deinococcus aerius TR0125, Isolated from the Higher Atmosphere above Japan.</title>
        <authorList>
            <person name="Satoh K."/>
            <person name="Arai H."/>
            <person name="Sanzen T."/>
            <person name="Kawaguchi Y."/>
            <person name="Hayashi H."/>
            <person name="Yokobori S."/>
            <person name="Yamagishi A."/>
            <person name="Oono Y."/>
            <person name="Narumi I."/>
        </authorList>
    </citation>
    <scope>NUCLEOTIDE SEQUENCE [LARGE SCALE GENOMIC DNA]</scope>
    <source>
        <strain evidence="2">TR0125</strain>
    </source>
</reference>
<sequence length="89" mass="10251">MYFTFVEQVRARLAESDVPTPVAEAYLQVLTNLNALSVLMVPDSDDDLNSPEMTHLTRLFAQHQRRRMRMEEEHPLLAVLSRPAGWRGN</sequence>
<gene>
    <name evidence="1" type="ORF">DAERI_150064</name>
</gene>
<evidence type="ECO:0000313" key="1">
    <source>
        <dbReference type="EMBL" id="GBF07546.1"/>
    </source>
</evidence>
<protein>
    <submittedName>
        <fullName evidence="1">Uncharacterized protein</fullName>
    </submittedName>
</protein>
<proteinExistence type="predicted"/>
<dbReference type="RefSeq" id="WP_103130857.1">
    <property type="nucleotide sequence ID" value="NZ_BFAG01000015.1"/>
</dbReference>
<dbReference type="EMBL" id="BFAG01000015">
    <property type="protein sequence ID" value="GBF07546.1"/>
    <property type="molecule type" value="Genomic_DNA"/>
</dbReference>
<name>A0A2I9D9I5_9DEIO</name>
<dbReference type="AlphaFoldDB" id="A0A2I9D9I5"/>
<keyword evidence="2" id="KW-1185">Reference proteome</keyword>
<organism evidence="1 2">
    <name type="scientific">Deinococcus aerius</name>
    <dbReference type="NCBI Taxonomy" id="200253"/>
    <lineage>
        <taxon>Bacteria</taxon>
        <taxon>Thermotogati</taxon>
        <taxon>Deinococcota</taxon>
        <taxon>Deinococci</taxon>
        <taxon>Deinococcales</taxon>
        <taxon>Deinococcaceae</taxon>
        <taxon>Deinococcus</taxon>
    </lineage>
</organism>
<comment type="caution">
    <text evidence="1">The sequence shown here is derived from an EMBL/GenBank/DDBJ whole genome shotgun (WGS) entry which is preliminary data.</text>
</comment>
<dbReference type="Proteomes" id="UP000236569">
    <property type="component" value="Unassembled WGS sequence"/>
</dbReference>